<feature type="transmembrane region" description="Helical" evidence="1">
    <location>
        <begin position="73"/>
        <end position="94"/>
    </location>
</feature>
<evidence type="ECO:0000256" key="1">
    <source>
        <dbReference type="SAM" id="Phobius"/>
    </source>
</evidence>
<reference evidence="2 3" key="1">
    <citation type="journal article" date="2021" name="Int. J. Syst. Evol. Microbiol.">
        <title>Amazonocrinis nigriterrae gen. nov., sp. nov., Atlanticothrix silvestris gen. nov., sp. nov. and Dendronalium phyllosphericum gen. nov., sp. nov., nostocacean cyanobacteria from Brazilian environments.</title>
        <authorList>
            <person name="Alvarenga D.O."/>
            <person name="Andreote A.P.D."/>
            <person name="Branco L.H.Z."/>
            <person name="Delbaje E."/>
            <person name="Cruz R.B."/>
            <person name="Varani A.M."/>
            <person name="Fiore M.F."/>
        </authorList>
    </citation>
    <scope>NUCLEOTIDE SEQUENCE [LARGE SCALE GENOMIC DNA]</scope>
    <source>
        <strain evidence="2 3">CENA369</strain>
    </source>
</reference>
<protein>
    <submittedName>
        <fullName evidence="2">Uncharacterized protein</fullName>
    </submittedName>
</protein>
<keyword evidence="1" id="KW-0472">Membrane</keyword>
<evidence type="ECO:0000313" key="2">
    <source>
        <dbReference type="EMBL" id="MBH8571809.1"/>
    </source>
</evidence>
<dbReference type="AlphaFoldDB" id="A0A8J7LFB4"/>
<gene>
    <name evidence="2" type="ORF">I8752_01945</name>
</gene>
<dbReference type="EMBL" id="JAECZA010000004">
    <property type="protein sequence ID" value="MBH8571809.1"/>
    <property type="molecule type" value="Genomic_DNA"/>
</dbReference>
<dbReference type="RefSeq" id="WP_214430645.1">
    <property type="nucleotide sequence ID" value="NZ_CAWPUQ010000219.1"/>
</dbReference>
<dbReference type="Proteomes" id="UP000662314">
    <property type="component" value="Unassembled WGS sequence"/>
</dbReference>
<name>A0A8J7LFB4_9NOST</name>
<keyword evidence="1" id="KW-0812">Transmembrane</keyword>
<evidence type="ECO:0000313" key="3">
    <source>
        <dbReference type="Proteomes" id="UP000662314"/>
    </source>
</evidence>
<keyword evidence="3" id="KW-1185">Reference proteome</keyword>
<comment type="caution">
    <text evidence="2">The sequence shown here is derived from an EMBL/GenBank/DDBJ whole genome shotgun (WGS) entry which is preliminary data.</text>
</comment>
<accession>A0A8J7LFB4</accession>
<organism evidence="2 3">
    <name type="scientific">Dendronalium phyllosphericum CENA369</name>
    <dbReference type="NCBI Taxonomy" id="1725256"/>
    <lineage>
        <taxon>Bacteria</taxon>
        <taxon>Bacillati</taxon>
        <taxon>Cyanobacteriota</taxon>
        <taxon>Cyanophyceae</taxon>
        <taxon>Nostocales</taxon>
        <taxon>Nostocaceae</taxon>
        <taxon>Dendronalium</taxon>
        <taxon>Dendronalium phyllosphericum</taxon>
    </lineage>
</organism>
<keyword evidence="1" id="KW-1133">Transmembrane helix</keyword>
<sequence length="99" mass="11762">MDIETRIYSSDNEVRTTDYVAVLRSESGDRDIKTYSNRNDPELKVLNRRLNQFIKNPEEKLILAIQYTWLDTLIISFFLFVILLIFVVFILNLITQVFK</sequence>
<proteinExistence type="predicted"/>